<dbReference type="CDD" id="cd00755">
    <property type="entry name" value="YgdL_like"/>
    <property type="match status" value="1"/>
</dbReference>
<dbReference type="Proteomes" id="UP000536534">
    <property type="component" value="Unassembled WGS sequence"/>
</dbReference>
<dbReference type="InterPro" id="IPR045886">
    <property type="entry name" value="ThiF/MoeB/HesA"/>
</dbReference>
<reference evidence="2 3" key="1">
    <citation type="journal article" date="2020" name="Biotechnol. Biofuels">
        <title>New insights from the biogas microbiome by comprehensive genome-resolved metagenomics of nearly 1600 species originating from multiple anaerobic digesters.</title>
        <authorList>
            <person name="Campanaro S."/>
            <person name="Treu L."/>
            <person name="Rodriguez-R L.M."/>
            <person name="Kovalovszki A."/>
            <person name="Ziels R.M."/>
            <person name="Maus I."/>
            <person name="Zhu X."/>
            <person name="Kougias P.G."/>
            <person name="Basile A."/>
            <person name="Luo G."/>
            <person name="Schluter A."/>
            <person name="Konstantinidis K.T."/>
            <person name="Angelidaki I."/>
        </authorList>
    </citation>
    <scope>NUCLEOTIDE SEQUENCE [LARGE SCALE GENOMIC DNA]</scope>
    <source>
        <strain evidence="2">AS06rmzACSIP_256</strain>
    </source>
</reference>
<evidence type="ECO:0000313" key="3">
    <source>
        <dbReference type="Proteomes" id="UP000536534"/>
    </source>
</evidence>
<feature type="domain" description="THIF-type NAD/FAD binding fold" evidence="1">
    <location>
        <begin position="32"/>
        <end position="177"/>
    </location>
</feature>
<dbReference type="PANTHER" id="PTHR43267">
    <property type="entry name" value="TRNA THREONYLCARBAMOYLADENOSINE DEHYDRATASE"/>
    <property type="match status" value="1"/>
</dbReference>
<dbReference type="GO" id="GO:0061503">
    <property type="term" value="F:tRNA threonylcarbamoyladenosine dehydratase"/>
    <property type="evidence" value="ECO:0007669"/>
    <property type="project" value="TreeGrafter"/>
</dbReference>
<dbReference type="GO" id="GO:0061504">
    <property type="term" value="P:cyclic threonylcarbamoyladenosine biosynthetic process"/>
    <property type="evidence" value="ECO:0007669"/>
    <property type="project" value="TreeGrafter"/>
</dbReference>
<organism evidence="2 3">
    <name type="scientific">Thauera phenolivorans</name>
    <dbReference type="NCBI Taxonomy" id="1792543"/>
    <lineage>
        <taxon>Bacteria</taxon>
        <taxon>Pseudomonadati</taxon>
        <taxon>Pseudomonadota</taxon>
        <taxon>Betaproteobacteria</taxon>
        <taxon>Rhodocyclales</taxon>
        <taxon>Zoogloeaceae</taxon>
        <taxon>Thauera</taxon>
    </lineage>
</organism>
<gene>
    <name evidence="2" type="ORF">GX576_03650</name>
</gene>
<name>A0A7X7LUB7_9RHOO</name>
<dbReference type="InterPro" id="IPR000594">
    <property type="entry name" value="ThiF_NAD_FAD-bd"/>
</dbReference>
<evidence type="ECO:0000313" key="2">
    <source>
        <dbReference type="EMBL" id="NLF53490.1"/>
    </source>
</evidence>
<accession>A0A7X7LUB7</accession>
<dbReference type="PANTHER" id="PTHR43267:SF1">
    <property type="entry name" value="TRNA THREONYLCARBAMOYLADENOSINE DEHYDRATASE"/>
    <property type="match status" value="1"/>
</dbReference>
<evidence type="ECO:0000259" key="1">
    <source>
        <dbReference type="Pfam" id="PF00899"/>
    </source>
</evidence>
<protein>
    <submittedName>
        <fullName evidence="2">tRNA threonylcarbamoyladenosine dehydratase</fullName>
    </submittedName>
</protein>
<sequence length="285" mass="29991">MARSRPCRRGGADLSTAFEVDAARRFGGIDRLYGEGAHRRLGAAHACVIGIGGVGSWAAEALARSGVGQLTLIDLDHVAESNINRQVHALEHTLGQAKVLAMAERIGAINPLCRLRVVEDFLTPDNAGELLVGFDVVIDAIDNVRAKVAIAATCQARGLGLVMAGGAGGKTDPASIRVDDLARTVQDPLLSKVRARLRKEHRFSRDPKKKFGITAVFSVEPLRMPVRAACDLDVEIPGAGEATPARGPHGLACAGYGSSMAMTASVGMFAAARAIERLLDVGRQS</sequence>
<dbReference type="EMBL" id="JAAYYV010000096">
    <property type="protein sequence ID" value="NLF53490.1"/>
    <property type="molecule type" value="Genomic_DNA"/>
</dbReference>
<dbReference type="AlphaFoldDB" id="A0A7X7LUB7"/>
<dbReference type="SUPFAM" id="SSF69572">
    <property type="entry name" value="Activating enzymes of the ubiquitin-like proteins"/>
    <property type="match status" value="1"/>
</dbReference>
<dbReference type="GO" id="GO:0008641">
    <property type="term" value="F:ubiquitin-like modifier activating enzyme activity"/>
    <property type="evidence" value="ECO:0007669"/>
    <property type="project" value="InterPro"/>
</dbReference>
<dbReference type="InterPro" id="IPR035985">
    <property type="entry name" value="Ubiquitin-activating_enz"/>
</dbReference>
<dbReference type="Pfam" id="PF00899">
    <property type="entry name" value="ThiF"/>
    <property type="match status" value="1"/>
</dbReference>
<dbReference type="Gene3D" id="3.40.50.720">
    <property type="entry name" value="NAD(P)-binding Rossmann-like Domain"/>
    <property type="match status" value="1"/>
</dbReference>
<comment type="caution">
    <text evidence="2">The sequence shown here is derived from an EMBL/GenBank/DDBJ whole genome shotgun (WGS) entry which is preliminary data.</text>
</comment>
<proteinExistence type="predicted"/>